<name>A0AA36MNN1_9DINO</name>
<sequence length="302" mass="31479">MDLNGGKALCAGILFIVALTGAALSLFAASFSAKIVRVCNAGAGGILLAVTLVHMLSENSEELEQPGVKIAEFFTGNKSAEAFPLGFALAGLGFLAILSVEVFLPGREPDESRAVNDEGRSSGYHRHQRESSEEDFDSDSEAGSDVAEIIVLPSEKSCAAGLSALIGLCVHSFINGAATGAAGDVSDLFQMFVAIIAHKLFACFSAGSLLLHSVSMRAWWALMVLLGSMTPLGIALGALLTTSFEGPRAAGLVCVAAGSLLCVAVYDMLMPSLILGKGQWKRRSFLAALLGFCIMSLLAIWS</sequence>
<dbReference type="GO" id="GO:0016020">
    <property type="term" value="C:membrane"/>
    <property type="evidence" value="ECO:0007669"/>
    <property type="project" value="UniProtKB-SubCell"/>
</dbReference>
<feature type="transmembrane region" description="Helical" evidence="6">
    <location>
        <begin position="188"/>
        <end position="211"/>
    </location>
</feature>
<feature type="compositionally biased region" description="Acidic residues" evidence="5">
    <location>
        <begin position="132"/>
        <end position="141"/>
    </location>
</feature>
<feature type="transmembrane region" description="Helical" evidence="6">
    <location>
        <begin position="218"/>
        <end position="244"/>
    </location>
</feature>
<feature type="transmembrane region" description="Helical" evidence="6">
    <location>
        <begin position="82"/>
        <end position="104"/>
    </location>
</feature>
<keyword evidence="8" id="KW-1185">Reference proteome</keyword>
<evidence type="ECO:0000256" key="5">
    <source>
        <dbReference type="SAM" id="MobiDB-lite"/>
    </source>
</evidence>
<feature type="transmembrane region" description="Helical" evidence="6">
    <location>
        <begin position="285"/>
        <end position="301"/>
    </location>
</feature>
<feature type="transmembrane region" description="Helical" evidence="6">
    <location>
        <begin position="159"/>
        <end position="182"/>
    </location>
</feature>
<organism evidence="7 8">
    <name type="scientific">Effrenium voratum</name>
    <dbReference type="NCBI Taxonomy" id="2562239"/>
    <lineage>
        <taxon>Eukaryota</taxon>
        <taxon>Sar</taxon>
        <taxon>Alveolata</taxon>
        <taxon>Dinophyceae</taxon>
        <taxon>Suessiales</taxon>
        <taxon>Symbiodiniaceae</taxon>
        <taxon>Effrenium</taxon>
    </lineage>
</organism>
<keyword evidence="3 6" id="KW-1133">Transmembrane helix</keyword>
<keyword evidence="4 6" id="KW-0472">Membrane</keyword>
<dbReference type="PANTHER" id="PTHR11040">
    <property type="entry name" value="ZINC/IRON TRANSPORTER"/>
    <property type="match status" value="1"/>
</dbReference>
<feature type="compositionally biased region" description="Basic and acidic residues" evidence="5">
    <location>
        <begin position="111"/>
        <end position="120"/>
    </location>
</feature>
<evidence type="ECO:0000256" key="4">
    <source>
        <dbReference type="ARBA" id="ARBA00023136"/>
    </source>
</evidence>
<evidence type="ECO:0000256" key="6">
    <source>
        <dbReference type="SAM" id="Phobius"/>
    </source>
</evidence>
<feature type="transmembrane region" description="Helical" evidence="6">
    <location>
        <begin position="35"/>
        <end position="56"/>
    </location>
</feature>
<dbReference type="AlphaFoldDB" id="A0AA36MNN1"/>
<evidence type="ECO:0000313" key="7">
    <source>
        <dbReference type="EMBL" id="CAJ1379470.1"/>
    </source>
</evidence>
<reference evidence="7" key="1">
    <citation type="submission" date="2023-08" db="EMBL/GenBank/DDBJ databases">
        <authorList>
            <person name="Chen Y."/>
            <person name="Shah S."/>
            <person name="Dougan E. K."/>
            <person name="Thang M."/>
            <person name="Chan C."/>
        </authorList>
    </citation>
    <scope>NUCLEOTIDE SEQUENCE</scope>
</reference>
<proteinExistence type="predicted"/>
<accession>A0AA36MNN1</accession>
<feature type="region of interest" description="Disordered" evidence="5">
    <location>
        <begin position="111"/>
        <end position="141"/>
    </location>
</feature>
<dbReference type="PANTHER" id="PTHR11040:SF44">
    <property type="entry name" value="PROTEIN ZNTC-RELATED"/>
    <property type="match status" value="1"/>
</dbReference>
<dbReference type="EMBL" id="CAUJNA010000635">
    <property type="protein sequence ID" value="CAJ1379470.1"/>
    <property type="molecule type" value="Genomic_DNA"/>
</dbReference>
<evidence type="ECO:0000313" key="8">
    <source>
        <dbReference type="Proteomes" id="UP001178507"/>
    </source>
</evidence>
<gene>
    <name evidence="7" type="ORF">EVOR1521_LOCUS7707</name>
</gene>
<dbReference type="Proteomes" id="UP001178507">
    <property type="component" value="Unassembled WGS sequence"/>
</dbReference>
<feature type="transmembrane region" description="Helical" evidence="6">
    <location>
        <begin position="250"/>
        <end position="273"/>
    </location>
</feature>
<dbReference type="Pfam" id="PF02535">
    <property type="entry name" value="Zip"/>
    <property type="match status" value="1"/>
</dbReference>
<comment type="subcellular location">
    <subcellularLocation>
        <location evidence="1">Membrane</location>
        <topology evidence="1">Multi-pass membrane protein</topology>
    </subcellularLocation>
</comment>
<dbReference type="InterPro" id="IPR003689">
    <property type="entry name" value="ZIP"/>
</dbReference>
<feature type="transmembrane region" description="Helical" evidence="6">
    <location>
        <begin position="6"/>
        <end position="28"/>
    </location>
</feature>
<evidence type="ECO:0000256" key="3">
    <source>
        <dbReference type="ARBA" id="ARBA00022989"/>
    </source>
</evidence>
<protein>
    <submittedName>
        <fullName evidence="7">Uncharacterized protein</fullName>
    </submittedName>
</protein>
<dbReference type="GO" id="GO:0005385">
    <property type="term" value="F:zinc ion transmembrane transporter activity"/>
    <property type="evidence" value="ECO:0007669"/>
    <property type="project" value="TreeGrafter"/>
</dbReference>
<comment type="caution">
    <text evidence="7">The sequence shown here is derived from an EMBL/GenBank/DDBJ whole genome shotgun (WGS) entry which is preliminary data.</text>
</comment>
<evidence type="ECO:0000256" key="1">
    <source>
        <dbReference type="ARBA" id="ARBA00004141"/>
    </source>
</evidence>
<keyword evidence="2 6" id="KW-0812">Transmembrane</keyword>
<evidence type="ECO:0000256" key="2">
    <source>
        <dbReference type="ARBA" id="ARBA00022692"/>
    </source>
</evidence>